<organism evidence="6 7">
    <name type="scientific">Pirellula staleyi (strain ATCC 27377 / DSM 6068 / ICPB 4128)</name>
    <name type="common">Pirella staleyi</name>
    <dbReference type="NCBI Taxonomy" id="530564"/>
    <lineage>
        <taxon>Bacteria</taxon>
        <taxon>Pseudomonadati</taxon>
        <taxon>Planctomycetota</taxon>
        <taxon>Planctomycetia</taxon>
        <taxon>Pirellulales</taxon>
        <taxon>Pirellulaceae</taxon>
        <taxon>Pirellula</taxon>
    </lineage>
</organism>
<protein>
    <submittedName>
        <fullName evidence="6">Gluconolactonase</fullName>
        <ecNumber evidence="6">3.1.1.17</ecNumber>
    </submittedName>
</protein>
<dbReference type="EMBL" id="CP001848">
    <property type="protein sequence ID" value="ADB16455.1"/>
    <property type="molecule type" value="Genomic_DNA"/>
</dbReference>
<keyword evidence="4" id="KW-0732">Signal</keyword>
<dbReference type="InterPro" id="IPR051262">
    <property type="entry name" value="SMP-30/CGR1_Lactonase"/>
</dbReference>
<dbReference type="PRINTS" id="PR01790">
    <property type="entry name" value="SMP30FAMILY"/>
</dbReference>
<evidence type="ECO:0000313" key="7">
    <source>
        <dbReference type="Proteomes" id="UP000001887"/>
    </source>
</evidence>
<feature type="binding site" evidence="3">
    <location>
        <position position="278"/>
    </location>
    <ligand>
        <name>a divalent metal cation</name>
        <dbReference type="ChEBI" id="CHEBI:60240"/>
    </ligand>
</feature>
<dbReference type="PANTHER" id="PTHR47572">
    <property type="entry name" value="LIPOPROTEIN-RELATED"/>
    <property type="match status" value="1"/>
</dbReference>
<feature type="binding site" evidence="3">
    <location>
        <position position="69"/>
    </location>
    <ligand>
        <name>a divalent metal cation</name>
        <dbReference type="ChEBI" id="CHEBI:60240"/>
    </ligand>
</feature>
<dbReference type="AlphaFoldDB" id="D2QZ00"/>
<feature type="domain" description="SMP-30/Gluconolactonase/LRE-like region" evidence="5">
    <location>
        <begin position="67"/>
        <end position="331"/>
    </location>
</feature>
<keyword evidence="3" id="KW-0479">Metal-binding</keyword>
<keyword evidence="3" id="KW-0862">Zinc</keyword>
<dbReference type="PANTHER" id="PTHR47572:SF4">
    <property type="entry name" value="LACTONASE DRP35"/>
    <property type="match status" value="1"/>
</dbReference>
<dbReference type="InterPro" id="IPR005511">
    <property type="entry name" value="SMP-30"/>
</dbReference>
<dbReference type="OrthoDB" id="272794at2"/>
<dbReference type="KEGG" id="psl:Psta_1780"/>
<dbReference type="STRING" id="530564.Psta_1780"/>
<sequence precursor="true">MRISLPRLFAAAAAWTVVMTASLATRAEEPKKDLPKTIGSIESLDPAFAKLVPSTSTIEVLGGGFDWSEGPVWNKADKYLLFSDIPPNRIMKWKEGEGVTLFKEKIGYSGKEPFTGEEPGTNGLVYDSEGRLTMCCHGDRCIKRIEKDGSITVLADKYDGKRLNSPNDLVFHSSGDIYFTDPPYGLPKRENDPAKELDWFGVYRLSKDGKVTLLTKEMTRPNGIGFSSDEKTLYVAQSDPAAAIWKSFPVKQDGTLGESKLLFDATAWFKEGRPGLPDGLAVDSQGHIWATGPGGVYCFTPDGKVLGRINTGEKTANCKFGGDGSVLYITADMYIVRVRTSVKGLGF</sequence>
<feature type="chain" id="PRO_5003034402" evidence="4">
    <location>
        <begin position="28"/>
        <end position="347"/>
    </location>
</feature>
<evidence type="ECO:0000256" key="2">
    <source>
        <dbReference type="PIRSR" id="PIRSR605511-1"/>
    </source>
</evidence>
<feature type="signal peptide" evidence="4">
    <location>
        <begin position="1"/>
        <end position="27"/>
    </location>
</feature>
<dbReference type="EC" id="3.1.1.17" evidence="6"/>
<accession>D2QZ00</accession>
<evidence type="ECO:0000313" key="6">
    <source>
        <dbReference type="EMBL" id="ADB16455.1"/>
    </source>
</evidence>
<name>D2QZ00_PIRSD</name>
<keyword evidence="1 6" id="KW-0378">Hydrolase</keyword>
<feature type="binding site" evidence="3">
    <location>
        <position position="190"/>
    </location>
    <ligand>
        <name>substrate</name>
    </ligand>
</feature>
<reference evidence="6 7" key="1">
    <citation type="journal article" date="2009" name="Stand. Genomic Sci.">
        <title>Complete genome sequence of Pirellula staleyi type strain (ATCC 27377).</title>
        <authorList>
            <person name="Clum A."/>
            <person name="Tindall B.J."/>
            <person name="Sikorski J."/>
            <person name="Ivanova N."/>
            <person name="Mavrommatis K."/>
            <person name="Lucas S."/>
            <person name="Glavina del Rio T."/>
            <person name="Nolan M."/>
            <person name="Chen F."/>
            <person name="Tice H."/>
            <person name="Pitluck S."/>
            <person name="Cheng J.F."/>
            <person name="Chertkov O."/>
            <person name="Brettin T."/>
            <person name="Han C."/>
            <person name="Detter J.C."/>
            <person name="Kuske C."/>
            <person name="Bruce D."/>
            <person name="Goodwin L."/>
            <person name="Ovchinikova G."/>
            <person name="Pati A."/>
            <person name="Mikhailova N."/>
            <person name="Chen A."/>
            <person name="Palaniappan K."/>
            <person name="Land M."/>
            <person name="Hauser L."/>
            <person name="Chang Y.J."/>
            <person name="Jeffries C.D."/>
            <person name="Chain P."/>
            <person name="Rohde M."/>
            <person name="Goker M."/>
            <person name="Bristow J."/>
            <person name="Eisen J.A."/>
            <person name="Markowitz V."/>
            <person name="Hugenholtz P."/>
            <person name="Kyrpides N.C."/>
            <person name="Klenk H.P."/>
            <person name="Lapidus A."/>
        </authorList>
    </citation>
    <scope>NUCLEOTIDE SEQUENCE [LARGE SCALE GENOMIC DNA]</scope>
    <source>
        <strain evidence="7">ATCC 27377 / DSM 6068 / ICPB 4128</strain>
    </source>
</reference>
<evidence type="ECO:0000256" key="3">
    <source>
        <dbReference type="PIRSR" id="PIRSR605511-2"/>
    </source>
</evidence>
<dbReference type="GO" id="GO:0046872">
    <property type="term" value="F:metal ion binding"/>
    <property type="evidence" value="ECO:0007669"/>
    <property type="project" value="UniProtKB-KW"/>
</dbReference>
<dbReference type="InterPro" id="IPR013658">
    <property type="entry name" value="SGL"/>
</dbReference>
<dbReference type="eggNOG" id="COG3386">
    <property type="taxonomic scope" value="Bacteria"/>
</dbReference>
<dbReference type="Pfam" id="PF08450">
    <property type="entry name" value="SGL"/>
    <property type="match status" value="1"/>
</dbReference>
<feature type="binding site" evidence="3">
    <location>
        <position position="222"/>
    </location>
    <ligand>
        <name>a divalent metal cation</name>
        <dbReference type="ChEBI" id="CHEBI:60240"/>
    </ligand>
</feature>
<evidence type="ECO:0000256" key="1">
    <source>
        <dbReference type="ARBA" id="ARBA00022801"/>
    </source>
</evidence>
<evidence type="ECO:0000259" key="5">
    <source>
        <dbReference type="Pfam" id="PF08450"/>
    </source>
</evidence>
<dbReference type="SUPFAM" id="SSF63829">
    <property type="entry name" value="Calcium-dependent phosphotriesterase"/>
    <property type="match status" value="1"/>
</dbReference>
<dbReference type="HOGENOM" id="CLU_036110_0_0_0"/>
<gene>
    <name evidence="6" type="ordered locus">Psta_1780</name>
</gene>
<feature type="binding site" evidence="3">
    <location>
        <position position="167"/>
    </location>
    <ligand>
        <name>substrate</name>
    </ligand>
</feature>
<dbReference type="Gene3D" id="2.120.10.30">
    <property type="entry name" value="TolB, C-terminal domain"/>
    <property type="match status" value="1"/>
</dbReference>
<evidence type="ECO:0000256" key="4">
    <source>
        <dbReference type="SAM" id="SignalP"/>
    </source>
</evidence>
<comment type="cofactor">
    <cofactor evidence="3">
        <name>Zn(2+)</name>
        <dbReference type="ChEBI" id="CHEBI:29105"/>
    </cofactor>
    <text evidence="3">Binds 1 divalent metal cation per subunit.</text>
</comment>
<feature type="active site" description="Proton donor/acceptor" evidence="2">
    <location>
        <position position="278"/>
    </location>
</feature>
<dbReference type="GO" id="GO:0004341">
    <property type="term" value="F:gluconolactonase activity"/>
    <property type="evidence" value="ECO:0007669"/>
    <property type="project" value="UniProtKB-EC"/>
</dbReference>
<dbReference type="Proteomes" id="UP000001887">
    <property type="component" value="Chromosome"/>
</dbReference>
<keyword evidence="7" id="KW-1185">Reference proteome</keyword>
<proteinExistence type="predicted"/>
<dbReference type="InterPro" id="IPR011042">
    <property type="entry name" value="6-blade_b-propeller_TolB-like"/>
</dbReference>